<dbReference type="FunFam" id="3.40.605.10:FF:000004">
    <property type="entry name" value="Aldehyde dehydrogenase"/>
    <property type="match status" value="1"/>
</dbReference>
<dbReference type="InterPro" id="IPR016162">
    <property type="entry name" value="Ald_DH_N"/>
</dbReference>
<evidence type="ECO:0000313" key="8">
    <source>
        <dbReference type="Proteomes" id="UP000238442"/>
    </source>
</evidence>
<dbReference type="Proteomes" id="UP000238442">
    <property type="component" value="Chromosome"/>
</dbReference>
<dbReference type="Gene3D" id="3.40.309.10">
    <property type="entry name" value="Aldehyde Dehydrogenase, Chain A, domain 2"/>
    <property type="match status" value="1"/>
</dbReference>
<dbReference type="InterPro" id="IPR012394">
    <property type="entry name" value="Aldehyde_DH_NAD(P)"/>
</dbReference>
<feature type="active site" evidence="5">
    <location>
        <position position="243"/>
    </location>
</feature>
<dbReference type="PIRSF" id="PIRSF036492">
    <property type="entry name" value="ALDH"/>
    <property type="match status" value="1"/>
</dbReference>
<dbReference type="InterPro" id="IPR016161">
    <property type="entry name" value="Ald_DH/histidinol_DH"/>
</dbReference>
<dbReference type="GO" id="GO:0006081">
    <property type="term" value="P:aldehyde metabolic process"/>
    <property type="evidence" value="ECO:0007669"/>
    <property type="project" value="InterPro"/>
</dbReference>
<dbReference type="PANTHER" id="PTHR43570:SF16">
    <property type="entry name" value="ALDEHYDE DEHYDROGENASE TYPE III, ISOFORM Q"/>
    <property type="match status" value="1"/>
</dbReference>
<dbReference type="KEGG" id="aue:C5O00_14105"/>
<evidence type="ECO:0000256" key="1">
    <source>
        <dbReference type="ARBA" id="ARBA00009986"/>
    </source>
</evidence>
<feature type="active site" evidence="5">
    <location>
        <position position="209"/>
    </location>
</feature>
<dbReference type="Pfam" id="PF00171">
    <property type="entry name" value="Aldedh"/>
    <property type="match status" value="1"/>
</dbReference>
<dbReference type="OrthoDB" id="9762913at2"/>
<evidence type="ECO:0000256" key="5">
    <source>
        <dbReference type="PIRSR" id="PIRSR036492-1"/>
    </source>
</evidence>
<dbReference type="FunFam" id="3.40.309.10:FF:000003">
    <property type="entry name" value="Aldehyde dehydrogenase"/>
    <property type="match status" value="1"/>
</dbReference>
<reference evidence="7 8" key="1">
    <citation type="submission" date="2018-02" db="EMBL/GenBank/DDBJ databases">
        <title>Genomic analysis of the strain RR4-38 isolated from a seawater recirculating aquaculture system.</title>
        <authorList>
            <person name="Kim Y.-S."/>
            <person name="Jang Y.H."/>
            <person name="Kim K.-H."/>
        </authorList>
    </citation>
    <scope>NUCLEOTIDE SEQUENCE [LARGE SCALE GENOMIC DNA]</scope>
    <source>
        <strain evidence="7 8">RR4-38</strain>
    </source>
</reference>
<feature type="domain" description="Aldehyde dehydrogenase" evidence="6">
    <location>
        <begin position="21"/>
        <end position="425"/>
    </location>
</feature>
<name>A0A2S0I040_9FLAO</name>
<evidence type="ECO:0000256" key="3">
    <source>
        <dbReference type="ARBA" id="ARBA00023027"/>
    </source>
</evidence>
<dbReference type="EMBL" id="CP027062">
    <property type="protein sequence ID" value="AVI52228.1"/>
    <property type="molecule type" value="Genomic_DNA"/>
</dbReference>
<proteinExistence type="inferred from homology"/>
<sequence>MNMHDLVKSQNEFFNSGVTRDITFRKKQLRKLKSLLKAHEKELCTAIHSDFRKSEFITLATEFSLIYTDIGLALKNLDTWAERKSIPTNLVNFPARSYVLAEPLGVSLIIGPWNYPYLLSLAPTVAAIAAGCTVILKPSELTRSTSAAIARLINDNFDPGFLKVVEGGVPETQELLKNKFDKIFFTGSPRVGKIIYQAAAEHLTPVTLELGGKCPAFVTADCNLKMVVKRLIWAKFINSGQTCNSPDYVMVEEKIRERFLKQCVEEIEKRAYSVENENYSQIINQTHLERLEALIDPAKVYYGGKVDKDARTVEPTILVDVRFNDKVMEEEIFGPLLPVIPYTDLDAAIEQVRSLPKPLACYVFSNNSEERKKVMQEISFGCGAENEAVMQITNRRLPFGGVGLSGIGKYNGEAGFREFSNYKSILRKTTHFELSLKYHPLTKMKLWWIRTFFKF</sequence>
<keyword evidence="2 4" id="KW-0560">Oxidoreductase</keyword>
<evidence type="ECO:0000256" key="2">
    <source>
        <dbReference type="ARBA" id="ARBA00023002"/>
    </source>
</evidence>
<accession>A0A2S0I040</accession>
<keyword evidence="8" id="KW-1185">Reference proteome</keyword>
<dbReference type="InterPro" id="IPR015590">
    <property type="entry name" value="Aldehyde_DH_dom"/>
</dbReference>
<dbReference type="AlphaFoldDB" id="A0A2S0I040"/>
<dbReference type="GO" id="GO:0005737">
    <property type="term" value="C:cytoplasm"/>
    <property type="evidence" value="ECO:0007669"/>
    <property type="project" value="TreeGrafter"/>
</dbReference>
<gene>
    <name evidence="7" type="ORF">C5O00_14105</name>
</gene>
<dbReference type="InterPro" id="IPR016163">
    <property type="entry name" value="Ald_DH_C"/>
</dbReference>
<protein>
    <recommendedName>
        <fullName evidence="4">Aldehyde dehydrogenase</fullName>
    </recommendedName>
</protein>
<dbReference type="GO" id="GO:0004029">
    <property type="term" value="F:aldehyde dehydrogenase (NAD+) activity"/>
    <property type="evidence" value="ECO:0007669"/>
    <property type="project" value="TreeGrafter"/>
</dbReference>
<keyword evidence="3" id="KW-0520">NAD</keyword>
<dbReference type="Gene3D" id="3.40.605.10">
    <property type="entry name" value="Aldehyde Dehydrogenase, Chain A, domain 1"/>
    <property type="match status" value="1"/>
</dbReference>
<evidence type="ECO:0000259" key="6">
    <source>
        <dbReference type="Pfam" id="PF00171"/>
    </source>
</evidence>
<dbReference type="SUPFAM" id="SSF53720">
    <property type="entry name" value="ALDH-like"/>
    <property type="match status" value="1"/>
</dbReference>
<organism evidence="7 8">
    <name type="scientific">Pukyongia salina</name>
    <dbReference type="NCBI Taxonomy" id="2094025"/>
    <lineage>
        <taxon>Bacteria</taxon>
        <taxon>Pseudomonadati</taxon>
        <taxon>Bacteroidota</taxon>
        <taxon>Flavobacteriia</taxon>
        <taxon>Flavobacteriales</taxon>
        <taxon>Flavobacteriaceae</taxon>
        <taxon>Pukyongia</taxon>
    </lineage>
</organism>
<comment type="similarity">
    <text evidence="1 4">Belongs to the aldehyde dehydrogenase family.</text>
</comment>
<evidence type="ECO:0000313" key="7">
    <source>
        <dbReference type="EMBL" id="AVI52228.1"/>
    </source>
</evidence>
<evidence type="ECO:0000256" key="4">
    <source>
        <dbReference type="PIRNR" id="PIRNR036492"/>
    </source>
</evidence>
<dbReference type="PANTHER" id="PTHR43570">
    <property type="entry name" value="ALDEHYDE DEHYDROGENASE"/>
    <property type="match status" value="1"/>
</dbReference>